<sequence>MSSNHRSLKSPSPFLFKKPGRSNSVDQNNGIDKEQFEKSFDDTPSINIYSPKDVVDRLSKIKECINNPDLDWEKRTFSLKELRFLTNNGHLISMSDLTQQLRFLDIGLQTSLKDLRSQVVREACITIACMSKELEVKFESSSELLLPILIGLMQNTAKVMANSAVVCIKFLLKYIHSPRLIATIATNLTSKSNIIRKFCCEFIWIVLSDWSKVELERQVTIFQEFVKKGLVDADADARMHARKAFASFSMHFPELGFTILSSFDASKQKQLLAELDDPGMFNGMTMQNRAKKPSTPSSTLIRTIPRTLPKSKISQSQPSSRSGSPNRTPLASKMAPPDITNNSNCKIVGSSSISSNANYLKTLPSSIKKGVTTPVRKFTCQSQGNSRDTSPERRELKYNGLTTIRRGSESTTPSQSHRKQQHQLTHQRIEDYGRDLEAAVTGAWRHRELRRSQDDESSSICSESSFRSYSDLSEDVVDIINSLTIASWSDRKDGLIRLQRFLRSERRLSLPELKRLTEVLTRMFHDPHPKVLTQFLETLVDLLYGYSCDLINWLPIILNRLISKSGSDVLGSLQAKIAEALNTVKETFPEDNQLSAIMRFIVEQQQTINIRIKSSILKYLLSLLLKMEPNVLANNSDARLAVSKIVTWTSEPKSAEVRKASQAVLLEMHERNSVEFSKIVSALPKSFQDSVRKVFLDVKESTVNNLANGNNNNNLWDSSNQFADRKRSLSRSSNPSPNREAMRERQNYNYNHHHEAGSRADGWNDVFDGIRKTTEDIQQLSLRGACDEDDGDEGIGGRGGGGMFTSKNNNFNTDTDYDYFNKDLSKWENEDLGALIDEIRSCDNIDEWCRGMSQLANVAKFCENQYLWEVHFRMVLLLLLESMQDQENSKRRCCSLRVMKELLEKQHLRFQTYAELTVMNLLEFEKDTDRDVQKSADDCTSVLSRVIPTDQLVSILNPITITADYPMNLAAIKLETKVVQNADAGRVKEIMEIITPGLVKGFENNESSVRKASMTCLLAIYKHVHNDLMPLLTQLNPNKMKLLNLYIKRESDDIPAN</sequence>
<dbReference type="PANTHER" id="PTHR21567:SF9">
    <property type="entry name" value="CLIP-ASSOCIATING PROTEIN"/>
    <property type="match status" value="1"/>
</dbReference>
<gene>
    <name evidence="4" type="primary">20211118</name>
    <name evidence="3" type="ORF">HELRODRAFT_189071</name>
</gene>
<dbReference type="GO" id="GO:0045180">
    <property type="term" value="C:basal cortex"/>
    <property type="evidence" value="ECO:0000318"/>
    <property type="project" value="GO_Central"/>
</dbReference>
<feature type="compositionally biased region" description="Polar residues" evidence="1">
    <location>
        <begin position="21"/>
        <end position="30"/>
    </location>
</feature>
<dbReference type="HOGENOM" id="CLU_005060_1_0_1"/>
<dbReference type="SMART" id="SM01349">
    <property type="entry name" value="TOG"/>
    <property type="match status" value="3"/>
</dbReference>
<dbReference type="KEGG" id="hro:HELRODRAFT_189071"/>
<dbReference type="Gene3D" id="1.25.10.10">
    <property type="entry name" value="Leucine-rich Repeat Variant"/>
    <property type="match status" value="3"/>
</dbReference>
<accession>T1FQM1</accession>
<dbReference type="GO" id="GO:0072686">
    <property type="term" value="C:mitotic spindle"/>
    <property type="evidence" value="ECO:0000318"/>
    <property type="project" value="GO_Central"/>
</dbReference>
<evidence type="ECO:0000259" key="2">
    <source>
        <dbReference type="SMART" id="SM01349"/>
    </source>
</evidence>
<reference evidence="3 5" key="2">
    <citation type="journal article" date="2013" name="Nature">
        <title>Insights into bilaterian evolution from three spiralian genomes.</title>
        <authorList>
            <person name="Simakov O."/>
            <person name="Marletaz F."/>
            <person name="Cho S.J."/>
            <person name="Edsinger-Gonzales E."/>
            <person name="Havlak P."/>
            <person name="Hellsten U."/>
            <person name="Kuo D.H."/>
            <person name="Larsson T."/>
            <person name="Lv J."/>
            <person name="Arendt D."/>
            <person name="Savage R."/>
            <person name="Osoegawa K."/>
            <person name="de Jong P."/>
            <person name="Grimwood J."/>
            <person name="Chapman J.A."/>
            <person name="Shapiro H."/>
            <person name="Aerts A."/>
            <person name="Otillar R.P."/>
            <person name="Terry A.Y."/>
            <person name="Boore J.L."/>
            <person name="Grigoriev I.V."/>
            <person name="Lindberg D.R."/>
            <person name="Seaver E.C."/>
            <person name="Weisblat D.A."/>
            <person name="Putnam N.H."/>
            <person name="Rokhsar D.S."/>
        </authorList>
    </citation>
    <scope>NUCLEOTIDE SEQUENCE</scope>
</reference>
<dbReference type="RefSeq" id="XP_009025282.1">
    <property type="nucleotide sequence ID" value="XM_009027034.1"/>
</dbReference>
<dbReference type="EMBL" id="KB097495">
    <property type="protein sequence ID" value="ESN96016.1"/>
    <property type="molecule type" value="Genomic_DNA"/>
</dbReference>
<dbReference type="InterPro" id="IPR024395">
    <property type="entry name" value="CLASP_N_dom"/>
</dbReference>
<dbReference type="Pfam" id="PF12348">
    <property type="entry name" value="CLASP_N"/>
    <property type="match status" value="1"/>
</dbReference>
<dbReference type="GO" id="GO:0000776">
    <property type="term" value="C:kinetochore"/>
    <property type="evidence" value="ECO:0000318"/>
    <property type="project" value="GO_Central"/>
</dbReference>
<feature type="compositionally biased region" description="Polar residues" evidence="1">
    <location>
        <begin position="379"/>
        <end position="388"/>
    </location>
</feature>
<dbReference type="GeneID" id="20211118"/>
<reference evidence="4" key="3">
    <citation type="submission" date="2015-06" db="UniProtKB">
        <authorList>
            <consortium name="EnsemblMetazoa"/>
        </authorList>
    </citation>
    <scope>IDENTIFICATION</scope>
</reference>
<dbReference type="InterPro" id="IPR034085">
    <property type="entry name" value="TOG"/>
</dbReference>
<dbReference type="GO" id="GO:0040001">
    <property type="term" value="P:establishment of mitotic spindle localization"/>
    <property type="evidence" value="ECO:0000318"/>
    <property type="project" value="GO_Central"/>
</dbReference>
<dbReference type="OMA" id="KMRHNWL"/>
<dbReference type="GO" id="GO:0005815">
    <property type="term" value="C:microtubule organizing center"/>
    <property type="evidence" value="ECO:0000318"/>
    <property type="project" value="GO_Central"/>
</dbReference>
<keyword evidence="5" id="KW-1185">Reference proteome</keyword>
<evidence type="ECO:0000256" key="1">
    <source>
        <dbReference type="SAM" id="MobiDB-lite"/>
    </source>
</evidence>
<evidence type="ECO:0000313" key="5">
    <source>
        <dbReference type="Proteomes" id="UP000015101"/>
    </source>
</evidence>
<dbReference type="SUPFAM" id="SSF48371">
    <property type="entry name" value="ARM repeat"/>
    <property type="match status" value="1"/>
</dbReference>
<dbReference type="GO" id="GO:0090307">
    <property type="term" value="P:mitotic spindle assembly"/>
    <property type="evidence" value="ECO:0000318"/>
    <property type="project" value="GO_Central"/>
</dbReference>
<dbReference type="CTD" id="20211118"/>
<dbReference type="InterPro" id="IPR011989">
    <property type="entry name" value="ARM-like"/>
</dbReference>
<feature type="region of interest" description="Disordered" evidence="1">
    <location>
        <begin position="707"/>
        <end position="741"/>
    </location>
</feature>
<dbReference type="EMBL" id="AMQM01001283">
    <property type="status" value="NOT_ANNOTATED_CDS"/>
    <property type="molecule type" value="Genomic_DNA"/>
</dbReference>
<dbReference type="STRING" id="6412.T1FQM1"/>
<feature type="region of interest" description="Disordered" evidence="1">
    <location>
        <begin position="1"/>
        <end position="36"/>
    </location>
</feature>
<dbReference type="eggNOG" id="KOG2956">
    <property type="taxonomic scope" value="Eukaryota"/>
</dbReference>
<feature type="compositionally biased region" description="Low complexity" evidence="1">
    <location>
        <begin position="730"/>
        <end position="739"/>
    </location>
</feature>
<feature type="compositionally biased region" description="Polar residues" evidence="1">
    <location>
        <begin position="284"/>
        <end position="301"/>
    </location>
</feature>
<reference evidence="5" key="1">
    <citation type="submission" date="2012-12" db="EMBL/GenBank/DDBJ databases">
        <authorList>
            <person name="Hellsten U."/>
            <person name="Grimwood J."/>
            <person name="Chapman J.A."/>
            <person name="Shapiro H."/>
            <person name="Aerts A."/>
            <person name="Otillar R.P."/>
            <person name="Terry A.Y."/>
            <person name="Boore J.L."/>
            <person name="Simakov O."/>
            <person name="Marletaz F."/>
            <person name="Cho S.-J."/>
            <person name="Edsinger-Gonzales E."/>
            <person name="Havlak P."/>
            <person name="Kuo D.-H."/>
            <person name="Larsson T."/>
            <person name="Lv J."/>
            <person name="Arendt D."/>
            <person name="Savage R."/>
            <person name="Osoegawa K."/>
            <person name="de Jong P."/>
            <person name="Lindberg D.R."/>
            <person name="Seaver E.C."/>
            <person name="Weisblat D.A."/>
            <person name="Putnam N.H."/>
            <person name="Grigoriev I.V."/>
            <person name="Rokhsar D.S."/>
        </authorList>
    </citation>
    <scope>NUCLEOTIDE SEQUENCE</scope>
</reference>
<feature type="domain" description="TOG" evidence="2">
    <location>
        <begin position="471"/>
        <end position="704"/>
    </location>
</feature>
<dbReference type="OrthoDB" id="46159at2759"/>
<proteinExistence type="predicted"/>
<dbReference type="InterPro" id="IPR016024">
    <property type="entry name" value="ARM-type_fold"/>
</dbReference>
<dbReference type="GO" id="GO:0008017">
    <property type="term" value="F:microtubule binding"/>
    <property type="evidence" value="ECO:0000318"/>
    <property type="project" value="GO_Central"/>
</dbReference>
<dbReference type="FunCoup" id="T1FQM1">
    <property type="interactions" value="983"/>
</dbReference>
<protein>
    <recommendedName>
        <fullName evidence="2">TOG domain-containing protein</fullName>
    </recommendedName>
</protein>
<feature type="region of interest" description="Disordered" evidence="1">
    <location>
        <begin position="280"/>
        <end position="343"/>
    </location>
</feature>
<dbReference type="GO" id="GO:0005876">
    <property type="term" value="C:spindle microtubule"/>
    <property type="evidence" value="ECO:0000318"/>
    <property type="project" value="GO_Central"/>
</dbReference>
<dbReference type="InParanoid" id="T1FQM1"/>
<name>T1FQM1_HELRO</name>
<feature type="domain" description="TOG" evidence="2">
    <location>
        <begin position="823"/>
        <end position="1056"/>
    </location>
</feature>
<dbReference type="GO" id="GO:0005881">
    <property type="term" value="C:cytoplasmic microtubule"/>
    <property type="evidence" value="ECO:0000318"/>
    <property type="project" value="GO_Central"/>
</dbReference>
<organism evidence="4 5">
    <name type="scientific">Helobdella robusta</name>
    <name type="common">Californian leech</name>
    <dbReference type="NCBI Taxonomy" id="6412"/>
    <lineage>
        <taxon>Eukaryota</taxon>
        <taxon>Metazoa</taxon>
        <taxon>Spiralia</taxon>
        <taxon>Lophotrochozoa</taxon>
        <taxon>Annelida</taxon>
        <taxon>Clitellata</taxon>
        <taxon>Hirudinea</taxon>
        <taxon>Rhynchobdellida</taxon>
        <taxon>Glossiphoniidae</taxon>
        <taxon>Helobdella</taxon>
    </lineage>
</organism>
<evidence type="ECO:0000313" key="4">
    <source>
        <dbReference type="EnsemblMetazoa" id="HelroP189071"/>
    </source>
</evidence>
<dbReference type="PANTHER" id="PTHR21567">
    <property type="entry name" value="CLASP"/>
    <property type="match status" value="1"/>
</dbReference>
<dbReference type="EnsemblMetazoa" id="HelroT189071">
    <property type="protein sequence ID" value="HelroP189071"/>
    <property type="gene ID" value="HelroG189071"/>
</dbReference>
<evidence type="ECO:0000313" key="3">
    <source>
        <dbReference type="EMBL" id="ESN96016.1"/>
    </source>
</evidence>
<dbReference type="Proteomes" id="UP000015101">
    <property type="component" value="Unassembled WGS sequence"/>
</dbReference>
<feature type="compositionally biased region" description="Low complexity" evidence="1">
    <location>
        <begin position="310"/>
        <end position="325"/>
    </location>
</feature>
<dbReference type="AlphaFoldDB" id="T1FQM1"/>
<feature type="domain" description="TOG" evidence="2">
    <location>
        <begin position="47"/>
        <end position="284"/>
    </location>
</feature>
<feature type="region of interest" description="Disordered" evidence="1">
    <location>
        <begin position="378"/>
        <end position="426"/>
    </location>
</feature>